<dbReference type="PANTHER" id="PTHR33516">
    <property type="entry name" value="LEXA REPRESSOR"/>
    <property type="match status" value="1"/>
</dbReference>
<dbReference type="PANTHER" id="PTHR33516:SF2">
    <property type="entry name" value="LEXA REPRESSOR-RELATED"/>
    <property type="match status" value="1"/>
</dbReference>
<feature type="domain" description="Peptidase S24/S26A/S26B/S26C" evidence="1">
    <location>
        <begin position="18"/>
        <end position="134"/>
    </location>
</feature>
<name>A0A1W6C0D1_PSEFL</name>
<dbReference type="CDD" id="cd06529">
    <property type="entry name" value="S24_LexA-like"/>
    <property type="match status" value="1"/>
</dbReference>
<accession>A0A1W6C0D1</accession>
<dbReference type="InterPro" id="IPR036286">
    <property type="entry name" value="LexA/Signal_pep-like_sf"/>
</dbReference>
<dbReference type="SUPFAM" id="SSF51306">
    <property type="entry name" value="LexA/Signal peptidase"/>
    <property type="match status" value="1"/>
</dbReference>
<sequence>MFSILGPINPPVDPLRKPIVGRVSCGFPSPALEYSEPPLSLDELVCLREPSRWLLRADGDSLQGIGIYDGDVLVVDKALEPLDGDIVVVVIGADFCCKEYRERLGKSPILLAHNPLNASIEVGEWEDIELWGIVLHNLHRVSR</sequence>
<dbReference type="Pfam" id="PF00717">
    <property type="entry name" value="Peptidase_S24"/>
    <property type="match status" value="1"/>
</dbReference>
<dbReference type="Gene3D" id="2.10.109.10">
    <property type="entry name" value="Umud Fragment, subunit A"/>
    <property type="match status" value="1"/>
</dbReference>
<reference evidence="2" key="1">
    <citation type="submission" date="2016-09" db="EMBL/GenBank/DDBJ databases">
        <title>Contribution of increased mutagenesis to the evolution of pollutants-degrading indigenous bacteria.</title>
        <authorList>
            <person name="Ilmjarv T."/>
            <person name="Naanuri E."/>
            <person name="Kivisaar M."/>
        </authorList>
    </citation>
    <scope>NUCLEOTIDE SEQUENCE</scope>
    <source>
        <strain evidence="2">PC24</strain>
    </source>
</reference>
<protein>
    <submittedName>
        <fullName evidence="2">Error-prone DNA polymerase V subunit</fullName>
    </submittedName>
</protein>
<gene>
    <name evidence="2" type="primary">rulA1</name>
</gene>
<dbReference type="RefSeq" id="WP_032899762.1">
    <property type="nucleotide sequence ID" value="NZ_QRBA01000011.1"/>
</dbReference>
<dbReference type="InterPro" id="IPR050077">
    <property type="entry name" value="LexA_repressor"/>
</dbReference>
<dbReference type="AlphaFoldDB" id="A0A1W6C0D1"/>
<proteinExistence type="predicted"/>
<dbReference type="InterPro" id="IPR039418">
    <property type="entry name" value="LexA-like"/>
</dbReference>
<dbReference type="InterPro" id="IPR015927">
    <property type="entry name" value="Peptidase_S24_S26A/B/C"/>
</dbReference>
<evidence type="ECO:0000259" key="1">
    <source>
        <dbReference type="Pfam" id="PF00717"/>
    </source>
</evidence>
<organism evidence="2">
    <name type="scientific">Pseudomonas fluorescens</name>
    <dbReference type="NCBI Taxonomy" id="294"/>
    <lineage>
        <taxon>Bacteria</taxon>
        <taxon>Pseudomonadati</taxon>
        <taxon>Pseudomonadota</taxon>
        <taxon>Gammaproteobacteria</taxon>
        <taxon>Pseudomonadales</taxon>
        <taxon>Pseudomonadaceae</taxon>
        <taxon>Pseudomonas</taxon>
    </lineage>
</organism>
<dbReference type="EMBL" id="KX893526">
    <property type="protein sequence ID" value="ARJ57829.1"/>
    <property type="molecule type" value="Genomic_DNA"/>
</dbReference>
<evidence type="ECO:0000313" key="2">
    <source>
        <dbReference type="EMBL" id="ARJ57829.1"/>
    </source>
</evidence>